<feature type="transmembrane region" description="Helical" evidence="1">
    <location>
        <begin position="226"/>
        <end position="244"/>
    </location>
</feature>
<dbReference type="RefSeq" id="WP_113944372.1">
    <property type="nucleotide sequence ID" value="NZ_JBHEEG010000004.1"/>
</dbReference>
<feature type="transmembrane region" description="Helical" evidence="1">
    <location>
        <begin position="120"/>
        <end position="137"/>
    </location>
</feature>
<dbReference type="SUPFAM" id="SSF103481">
    <property type="entry name" value="Multidrug resistance efflux transporter EmrE"/>
    <property type="match status" value="2"/>
</dbReference>
<proteinExistence type="predicted"/>
<keyword evidence="1" id="KW-0812">Transmembrane</keyword>
<dbReference type="Pfam" id="PF00892">
    <property type="entry name" value="EamA"/>
    <property type="match status" value="2"/>
</dbReference>
<dbReference type="Proteomes" id="UP000252893">
    <property type="component" value="Unassembled WGS sequence"/>
</dbReference>
<feature type="transmembrane region" description="Helical" evidence="1">
    <location>
        <begin position="175"/>
        <end position="194"/>
    </location>
</feature>
<reference evidence="3 4" key="1">
    <citation type="submission" date="2018-06" db="EMBL/GenBank/DDBJ databases">
        <title>Genomic Encyclopedia of Type Strains, Phase IV (KMG-IV): sequencing the most valuable type-strain genomes for metagenomic binning, comparative biology and taxonomic classification.</title>
        <authorList>
            <person name="Goeker M."/>
        </authorList>
    </citation>
    <scope>NUCLEOTIDE SEQUENCE [LARGE SCALE GENOMIC DNA]</scope>
    <source>
        <strain evidence="3 4">DSM 25619</strain>
    </source>
</reference>
<comment type="caution">
    <text evidence="3">The sequence shown here is derived from an EMBL/GenBank/DDBJ whole genome shotgun (WGS) entry which is preliminary data.</text>
</comment>
<dbReference type="InterPro" id="IPR037185">
    <property type="entry name" value="EmrE-like"/>
</dbReference>
<evidence type="ECO:0000259" key="2">
    <source>
        <dbReference type="Pfam" id="PF00892"/>
    </source>
</evidence>
<keyword evidence="1" id="KW-1133">Transmembrane helix</keyword>
<dbReference type="InterPro" id="IPR000620">
    <property type="entry name" value="EamA_dom"/>
</dbReference>
<organism evidence="3 4">
    <name type="scientific">Pseudochrobactrum asaccharolyticum</name>
    <dbReference type="NCBI Taxonomy" id="354351"/>
    <lineage>
        <taxon>Bacteria</taxon>
        <taxon>Pseudomonadati</taxon>
        <taxon>Pseudomonadota</taxon>
        <taxon>Alphaproteobacteria</taxon>
        <taxon>Hyphomicrobiales</taxon>
        <taxon>Brucellaceae</taxon>
        <taxon>Pseudochrobactrum</taxon>
    </lineage>
</organism>
<feature type="transmembrane region" description="Helical" evidence="1">
    <location>
        <begin position="256"/>
        <end position="282"/>
    </location>
</feature>
<dbReference type="EMBL" id="QNRH01000003">
    <property type="protein sequence ID" value="RBO95862.1"/>
    <property type="molecule type" value="Genomic_DNA"/>
</dbReference>
<feature type="transmembrane region" description="Helical" evidence="1">
    <location>
        <begin position="89"/>
        <end position="108"/>
    </location>
</feature>
<name>A0A366E0K0_9HYPH</name>
<dbReference type="GO" id="GO:0016020">
    <property type="term" value="C:membrane"/>
    <property type="evidence" value="ECO:0007669"/>
    <property type="project" value="InterPro"/>
</dbReference>
<dbReference type="AlphaFoldDB" id="A0A366E0K0"/>
<feature type="transmembrane region" description="Helical" evidence="1">
    <location>
        <begin position="288"/>
        <end position="305"/>
    </location>
</feature>
<dbReference type="PANTHER" id="PTHR22911:SF76">
    <property type="entry name" value="EAMA DOMAIN-CONTAINING PROTEIN"/>
    <property type="match status" value="1"/>
</dbReference>
<evidence type="ECO:0000256" key="1">
    <source>
        <dbReference type="SAM" id="Phobius"/>
    </source>
</evidence>
<feature type="transmembrane region" description="Helical" evidence="1">
    <location>
        <begin position="201"/>
        <end position="220"/>
    </location>
</feature>
<feature type="transmembrane region" description="Helical" evidence="1">
    <location>
        <begin position="51"/>
        <end position="69"/>
    </location>
</feature>
<feature type="transmembrane region" description="Helical" evidence="1">
    <location>
        <begin position="144"/>
        <end position="163"/>
    </location>
</feature>
<gene>
    <name evidence="3" type="ORF">DFR47_103426</name>
</gene>
<evidence type="ECO:0000313" key="4">
    <source>
        <dbReference type="Proteomes" id="UP000252893"/>
    </source>
</evidence>
<feature type="transmembrane region" description="Helical" evidence="1">
    <location>
        <begin position="27"/>
        <end position="45"/>
    </location>
</feature>
<feature type="domain" description="EamA" evidence="2">
    <location>
        <begin position="26"/>
        <end position="159"/>
    </location>
</feature>
<sequence length="308" mass="32898">MNKTIPEAATANTSGLLQNTPETQRKAIIALLLGGLLISCSPILVRFAETGPIVTAFWRLALAVIPMLILNNRMKHGADQVKPNSLADIAILAVPGILIGLELVVWHISLTMTSVANSTLIVNLSPIFVALGGWLFLKQKISKIFVSGLALAIVGVLILKGGPDLSGHSSLKGDAVALIAAILYAAYILMLGFTRRRFSTSTIMLCTTISATLTILPLALIFETQYFPLTLFGWFIVCALAWMTQAAGQSLITFAIAWLPVAFSSLTLLIQPVVAAILAWILLSEPLSIWQICGGLVVIAGIMQARRG</sequence>
<accession>A0A366E0K0</accession>
<dbReference type="PANTHER" id="PTHR22911">
    <property type="entry name" value="ACYL-MALONYL CONDENSING ENZYME-RELATED"/>
    <property type="match status" value="1"/>
</dbReference>
<dbReference type="OrthoDB" id="8770617at2"/>
<protein>
    <submittedName>
        <fullName evidence="3">Drug/metabolite transporter (DMT)-like permease</fullName>
    </submittedName>
</protein>
<keyword evidence="4" id="KW-1185">Reference proteome</keyword>
<evidence type="ECO:0000313" key="3">
    <source>
        <dbReference type="EMBL" id="RBO95862.1"/>
    </source>
</evidence>
<keyword evidence="1" id="KW-0472">Membrane</keyword>
<feature type="domain" description="EamA" evidence="2">
    <location>
        <begin position="172"/>
        <end position="303"/>
    </location>
</feature>